<evidence type="ECO:0000313" key="3">
    <source>
        <dbReference type="EMBL" id="CAF1181861.1"/>
    </source>
</evidence>
<proteinExistence type="predicted"/>
<evidence type="ECO:0000313" key="4">
    <source>
        <dbReference type="Proteomes" id="UP000663828"/>
    </source>
</evidence>
<dbReference type="Proteomes" id="UP000663852">
    <property type="component" value="Unassembled WGS sequence"/>
</dbReference>
<protein>
    <submittedName>
        <fullName evidence="3">Uncharacterized protein</fullName>
    </submittedName>
</protein>
<dbReference type="OrthoDB" id="10022162at2759"/>
<evidence type="ECO:0000313" key="5">
    <source>
        <dbReference type="Proteomes" id="UP000663852"/>
    </source>
</evidence>
<keyword evidence="4" id="KW-1185">Reference proteome</keyword>
<gene>
    <name evidence="3" type="ORF">EDS130_LOCUS24288</name>
    <name evidence="2" type="ORF">XAT740_LOCUS17116</name>
</gene>
<organism evidence="3 5">
    <name type="scientific">Adineta ricciae</name>
    <name type="common">Rotifer</name>
    <dbReference type="NCBI Taxonomy" id="249248"/>
    <lineage>
        <taxon>Eukaryota</taxon>
        <taxon>Metazoa</taxon>
        <taxon>Spiralia</taxon>
        <taxon>Gnathifera</taxon>
        <taxon>Rotifera</taxon>
        <taxon>Eurotatoria</taxon>
        <taxon>Bdelloidea</taxon>
        <taxon>Adinetida</taxon>
        <taxon>Adinetidae</taxon>
        <taxon>Adineta</taxon>
    </lineage>
</organism>
<keyword evidence="1" id="KW-0812">Transmembrane</keyword>
<comment type="caution">
    <text evidence="3">The sequence shown here is derived from an EMBL/GenBank/DDBJ whole genome shotgun (WGS) entry which is preliminary data.</text>
</comment>
<accession>A0A814V0W0</accession>
<keyword evidence="1" id="KW-0472">Membrane</keyword>
<sequence>MVLVTAEKQEKTIDAHSFQECIMMEKQRTQCRMKWIIGIQICIIIFVLLLAGLFHMICYRHMKIEQHFTTNIANISKCTPEQNVSKPTPKQNIVSLYAFDPLARKFCFVDGEYGGVILNWTVYNRRSDIDFNAHNKDNFTVGIEGRMVGTIIDLGSSEDLQRRYQYRETVGNGQGFASIHRQNTTLLIRKGAQYTENAFQPMMESDEFFQHEKSGATVTVKLGHIYVLRITDRFTPTFELIVKMLVIAFEPNVSVTIRWEVLP</sequence>
<dbReference type="EMBL" id="CAJNOR010001110">
    <property type="protein sequence ID" value="CAF1076905.1"/>
    <property type="molecule type" value="Genomic_DNA"/>
</dbReference>
<feature type="transmembrane region" description="Helical" evidence="1">
    <location>
        <begin position="35"/>
        <end position="57"/>
    </location>
</feature>
<name>A0A814V0W0_ADIRI</name>
<keyword evidence="1" id="KW-1133">Transmembrane helix</keyword>
<reference evidence="3" key="1">
    <citation type="submission" date="2021-02" db="EMBL/GenBank/DDBJ databases">
        <authorList>
            <person name="Nowell W R."/>
        </authorList>
    </citation>
    <scope>NUCLEOTIDE SEQUENCE</scope>
</reference>
<dbReference type="EMBL" id="CAJNOJ010000137">
    <property type="protein sequence ID" value="CAF1181861.1"/>
    <property type="molecule type" value="Genomic_DNA"/>
</dbReference>
<dbReference type="AlphaFoldDB" id="A0A814V0W0"/>
<evidence type="ECO:0000256" key="1">
    <source>
        <dbReference type="SAM" id="Phobius"/>
    </source>
</evidence>
<evidence type="ECO:0000313" key="2">
    <source>
        <dbReference type="EMBL" id="CAF1076905.1"/>
    </source>
</evidence>
<dbReference type="Proteomes" id="UP000663828">
    <property type="component" value="Unassembled WGS sequence"/>
</dbReference>